<dbReference type="OrthoDB" id="512667at2759"/>
<dbReference type="GO" id="GO:0005739">
    <property type="term" value="C:mitochondrion"/>
    <property type="evidence" value="ECO:0007669"/>
    <property type="project" value="TreeGrafter"/>
</dbReference>
<dbReference type="PROSITE" id="PS51501">
    <property type="entry name" value="ZF_DNL"/>
    <property type="match status" value="1"/>
</dbReference>
<dbReference type="GO" id="GO:0051087">
    <property type="term" value="F:protein-folding chaperone binding"/>
    <property type="evidence" value="ECO:0007669"/>
    <property type="project" value="TreeGrafter"/>
</dbReference>
<dbReference type="GO" id="GO:0008270">
    <property type="term" value="F:zinc ion binding"/>
    <property type="evidence" value="ECO:0007669"/>
    <property type="project" value="UniProtKB-KW"/>
</dbReference>
<keyword evidence="3" id="KW-0862">Zinc</keyword>
<feature type="region of interest" description="Disordered" evidence="5">
    <location>
        <begin position="64"/>
        <end position="96"/>
    </location>
</feature>
<evidence type="ECO:0000256" key="3">
    <source>
        <dbReference type="ARBA" id="ARBA00022833"/>
    </source>
</evidence>
<dbReference type="Pfam" id="PF05180">
    <property type="entry name" value="zf-DNL"/>
    <property type="match status" value="1"/>
</dbReference>
<dbReference type="EMBL" id="KB644414">
    <property type="protein sequence ID" value="EPS32029.1"/>
    <property type="molecule type" value="Genomic_DNA"/>
</dbReference>
<dbReference type="GO" id="GO:0030150">
    <property type="term" value="P:protein import into mitochondrial matrix"/>
    <property type="evidence" value="ECO:0007669"/>
    <property type="project" value="TreeGrafter"/>
</dbReference>
<evidence type="ECO:0000313" key="7">
    <source>
        <dbReference type="EMBL" id="EPS32029.1"/>
    </source>
</evidence>
<evidence type="ECO:0000259" key="6">
    <source>
        <dbReference type="PROSITE" id="PS51501"/>
    </source>
</evidence>
<dbReference type="PANTHER" id="PTHR20922:SF13">
    <property type="entry name" value="DNL-TYPE ZINC FINGER PROTEIN"/>
    <property type="match status" value="1"/>
</dbReference>
<dbReference type="PhylomeDB" id="S7ZNS7"/>
<sequence length="201" mass="22881">MRPFTSGGLRSLRSLLSAPNTLATATRPSQRLISSQIVYSHSSYTPSFFKYSLFNHFQGSAIRQKSTSSSPLTEEPRDRTETDTDRQKRNEERRRNEEAYQIVFTCKPCGERSSHRMSKQGYHRGTVLIQCPSCSNRHVMSDHLGIFFDKRTTLEDLLKEKGQTLTHGHTDGNLEFWEDGTVKSFGLDGRQLLESTAQKSS</sequence>
<dbReference type="InterPro" id="IPR007853">
    <property type="entry name" value="Znf_DNL-typ"/>
</dbReference>
<reference evidence="7 8" key="1">
    <citation type="journal article" date="2013" name="PLoS ONE">
        <title>Genomic and secretomic analyses reveal unique features of the lignocellulolytic enzyme system of Penicillium decumbens.</title>
        <authorList>
            <person name="Liu G."/>
            <person name="Zhang L."/>
            <person name="Wei X."/>
            <person name="Zou G."/>
            <person name="Qin Y."/>
            <person name="Ma L."/>
            <person name="Li J."/>
            <person name="Zheng H."/>
            <person name="Wang S."/>
            <person name="Wang C."/>
            <person name="Xun L."/>
            <person name="Zhao G.-P."/>
            <person name="Zhou Z."/>
            <person name="Qu Y."/>
        </authorList>
    </citation>
    <scope>NUCLEOTIDE SEQUENCE [LARGE SCALE GENOMIC DNA]</scope>
    <source>
        <strain evidence="8">114-2 / CGMCC 5302</strain>
    </source>
</reference>
<proteinExistence type="predicted"/>
<organism evidence="7 8">
    <name type="scientific">Penicillium oxalicum (strain 114-2 / CGMCC 5302)</name>
    <name type="common">Penicillium decumbens</name>
    <dbReference type="NCBI Taxonomy" id="933388"/>
    <lineage>
        <taxon>Eukaryota</taxon>
        <taxon>Fungi</taxon>
        <taxon>Dikarya</taxon>
        <taxon>Ascomycota</taxon>
        <taxon>Pezizomycotina</taxon>
        <taxon>Eurotiomycetes</taxon>
        <taxon>Eurotiomycetidae</taxon>
        <taxon>Eurotiales</taxon>
        <taxon>Aspergillaceae</taxon>
        <taxon>Penicillium</taxon>
    </lineage>
</organism>
<keyword evidence="1" id="KW-0479">Metal-binding</keyword>
<evidence type="ECO:0000256" key="1">
    <source>
        <dbReference type="ARBA" id="ARBA00022723"/>
    </source>
</evidence>
<keyword evidence="8" id="KW-1185">Reference proteome</keyword>
<evidence type="ECO:0000256" key="2">
    <source>
        <dbReference type="ARBA" id="ARBA00022771"/>
    </source>
</evidence>
<accession>S7ZNS7</accession>
<evidence type="ECO:0000313" key="8">
    <source>
        <dbReference type="Proteomes" id="UP000019376"/>
    </source>
</evidence>
<dbReference type="GO" id="GO:0006457">
    <property type="term" value="P:protein folding"/>
    <property type="evidence" value="ECO:0007669"/>
    <property type="project" value="TreeGrafter"/>
</dbReference>
<dbReference type="InterPro" id="IPR024158">
    <property type="entry name" value="Mt_import_TIM15"/>
</dbReference>
<evidence type="ECO:0000256" key="5">
    <source>
        <dbReference type="SAM" id="MobiDB-lite"/>
    </source>
</evidence>
<protein>
    <recommendedName>
        <fullName evidence="6">DNL-type domain-containing protein</fullName>
    </recommendedName>
</protein>
<evidence type="ECO:0000256" key="4">
    <source>
        <dbReference type="PROSITE-ProRule" id="PRU00834"/>
    </source>
</evidence>
<name>S7ZNS7_PENO1</name>
<gene>
    <name evidence="7" type="ORF">PDE_06988</name>
</gene>
<dbReference type="AlphaFoldDB" id="S7ZNS7"/>
<keyword evidence="2 4" id="KW-0863">Zinc-finger</keyword>
<dbReference type="HOGENOM" id="CLU_093902_0_1_1"/>
<dbReference type="PANTHER" id="PTHR20922">
    <property type="entry name" value="DNL-TYPE ZINC FINGER PROTEIN"/>
    <property type="match status" value="1"/>
</dbReference>
<feature type="domain" description="DNL-type" evidence="6">
    <location>
        <begin position="95"/>
        <end position="190"/>
    </location>
</feature>
<dbReference type="GO" id="GO:0050821">
    <property type="term" value="P:protein stabilization"/>
    <property type="evidence" value="ECO:0007669"/>
    <property type="project" value="TreeGrafter"/>
</dbReference>
<feature type="compositionally biased region" description="Basic and acidic residues" evidence="5">
    <location>
        <begin position="74"/>
        <end position="96"/>
    </location>
</feature>
<dbReference type="Proteomes" id="UP000019376">
    <property type="component" value="Unassembled WGS sequence"/>
</dbReference>
<dbReference type="STRING" id="933388.S7ZNS7"/>
<dbReference type="eggNOG" id="KOG3277">
    <property type="taxonomic scope" value="Eukaryota"/>
</dbReference>